<gene>
    <name evidence="1" type="ORF">T265_07883</name>
</gene>
<evidence type="ECO:0000313" key="1">
    <source>
        <dbReference type="EMBL" id="KER24457.1"/>
    </source>
</evidence>
<proteinExistence type="predicted"/>
<protein>
    <submittedName>
        <fullName evidence="1">Uncharacterized protein</fullName>
    </submittedName>
</protein>
<dbReference type="EMBL" id="KL596809">
    <property type="protein sequence ID" value="KER24457.1"/>
    <property type="molecule type" value="Genomic_DNA"/>
</dbReference>
<dbReference type="CTD" id="20322062"/>
<dbReference type="KEGG" id="ovi:T265_07883"/>
<dbReference type="GeneID" id="20322062"/>
<dbReference type="RefSeq" id="XP_009171797.1">
    <property type="nucleotide sequence ID" value="XM_009173533.1"/>
</dbReference>
<sequence length="64" mass="7223">MVLHGHQWFASDVSKSGIKRVIVKISRRRPSPTCEVSKGLRTRLLEKQMSNFIGCINRAQVANS</sequence>
<dbReference type="AlphaFoldDB" id="A0A074ZFP0"/>
<name>A0A074ZFP0_OPIVI</name>
<evidence type="ECO:0000313" key="2">
    <source>
        <dbReference type="Proteomes" id="UP000054324"/>
    </source>
</evidence>
<dbReference type="Proteomes" id="UP000054324">
    <property type="component" value="Unassembled WGS sequence"/>
</dbReference>
<reference evidence="1 2" key="1">
    <citation type="submission" date="2013-11" db="EMBL/GenBank/DDBJ databases">
        <title>Opisthorchis viverrini - life in the bile duct.</title>
        <authorList>
            <person name="Young N.D."/>
            <person name="Nagarajan N."/>
            <person name="Lin S.J."/>
            <person name="Korhonen P.K."/>
            <person name="Jex A.R."/>
            <person name="Hall R.S."/>
            <person name="Safavi-Hemami H."/>
            <person name="Kaewkong W."/>
            <person name="Bertrand D."/>
            <person name="Gao S."/>
            <person name="Seet Q."/>
            <person name="Wongkham S."/>
            <person name="Teh B.T."/>
            <person name="Wongkham C."/>
            <person name="Intapan P.M."/>
            <person name="Maleewong W."/>
            <person name="Yang X."/>
            <person name="Hu M."/>
            <person name="Wang Z."/>
            <person name="Hofmann A."/>
            <person name="Sternberg P.W."/>
            <person name="Tan P."/>
            <person name="Wang J."/>
            <person name="Gasser R.B."/>
        </authorList>
    </citation>
    <scope>NUCLEOTIDE SEQUENCE [LARGE SCALE GENOMIC DNA]</scope>
</reference>
<accession>A0A074ZFP0</accession>
<keyword evidence="2" id="KW-1185">Reference proteome</keyword>
<organism evidence="1 2">
    <name type="scientific">Opisthorchis viverrini</name>
    <name type="common">Southeast Asian liver fluke</name>
    <dbReference type="NCBI Taxonomy" id="6198"/>
    <lineage>
        <taxon>Eukaryota</taxon>
        <taxon>Metazoa</taxon>
        <taxon>Spiralia</taxon>
        <taxon>Lophotrochozoa</taxon>
        <taxon>Platyhelminthes</taxon>
        <taxon>Trematoda</taxon>
        <taxon>Digenea</taxon>
        <taxon>Opisthorchiida</taxon>
        <taxon>Opisthorchiata</taxon>
        <taxon>Opisthorchiidae</taxon>
        <taxon>Opisthorchis</taxon>
    </lineage>
</organism>